<dbReference type="GO" id="GO:1901135">
    <property type="term" value="P:carbohydrate derivative metabolic process"/>
    <property type="evidence" value="ECO:0007669"/>
    <property type="project" value="InterPro"/>
</dbReference>
<evidence type="ECO:0000256" key="1">
    <source>
        <dbReference type="ARBA" id="ARBA00023277"/>
    </source>
</evidence>
<protein>
    <submittedName>
        <fullName evidence="3">Sugar phosphate isomerase</fullName>
    </submittedName>
</protein>
<sequence length="571" mass="64103">NCCCCCGSSVPVDQQGWTSKQKADHFRLNETQYHLGFLPTEQSNPITKNLTKDFQESGEKGIESLLKVDLDIIPVANRILQSDNYKKLVQVGLETIKSKNRIIFSGCGSTGRLSILLQTIWKRGCRDAGKLDLQYQVEGIQTGGDFAVVRCIPSFEDFKAVGAKQCEELNVTDKDMFVAITEGGETSSVIGSLEEADRRGAKCFLMFNNPADILVKHIERSKQVIENPRVTVFDLFSGPMSIAGSTRMQATTSEMLIAGSMLEIVAAEVLFGKSIEYDFGKAFEDMLNQLIKNKKALADYTTLESEIYKQKGLVTYFATDYMIDIFTDTTERTPTFMLPPFKTDADISKVEPWTFVKHLSLPTDKAFENLFERKPSCLEWTREDYIKMGMIEKIPAKLPALSLKDLEQFQIGCEPMPSRYSSQVNLAVLFKGNGDKSGHEQFEQVRKEFSQFATLDIGGQTGQFNVPLKIEETPLNLIFRLALKVALNTISTGAMVRVGRTLNNWMTNVSVSNKKLTDRAIRIISDLGQLSYEQACDLLFECKDEVDAMPQEKKENISLVIYALKKIGKYE</sequence>
<keyword evidence="3" id="KW-0413">Isomerase</keyword>
<dbReference type="GO" id="GO:0042593">
    <property type="term" value="P:glucose homeostasis"/>
    <property type="evidence" value="ECO:0007669"/>
    <property type="project" value="TreeGrafter"/>
</dbReference>
<name>A0A146KEW1_9EUKA</name>
<dbReference type="GO" id="GO:0019899">
    <property type="term" value="F:enzyme binding"/>
    <property type="evidence" value="ECO:0007669"/>
    <property type="project" value="TreeGrafter"/>
</dbReference>
<keyword evidence="1" id="KW-0119">Carbohydrate metabolism</keyword>
<evidence type="ECO:0000313" key="3">
    <source>
        <dbReference type="EMBL" id="JAP95272.1"/>
    </source>
</evidence>
<dbReference type="GO" id="GO:0009750">
    <property type="term" value="P:response to fructose"/>
    <property type="evidence" value="ECO:0007669"/>
    <property type="project" value="TreeGrafter"/>
</dbReference>
<dbReference type="GO" id="GO:0005654">
    <property type="term" value="C:nucleoplasm"/>
    <property type="evidence" value="ECO:0007669"/>
    <property type="project" value="TreeGrafter"/>
</dbReference>
<dbReference type="Pfam" id="PF22645">
    <property type="entry name" value="GKRP_SIS_N"/>
    <property type="match status" value="1"/>
</dbReference>
<dbReference type="GO" id="GO:0030246">
    <property type="term" value="F:carbohydrate binding"/>
    <property type="evidence" value="ECO:0007669"/>
    <property type="project" value="TreeGrafter"/>
</dbReference>
<dbReference type="Gene3D" id="3.40.50.10490">
    <property type="entry name" value="Glucose-6-phosphate isomerase like protein, domain 1"/>
    <property type="match status" value="2"/>
</dbReference>
<evidence type="ECO:0000259" key="2">
    <source>
        <dbReference type="PROSITE" id="PS51464"/>
    </source>
</evidence>
<dbReference type="GO" id="GO:0005829">
    <property type="term" value="C:cytosol"/>
    <property type="evidence" value="ECO:0007669"/>
    <property type="project" value="TreeGrafter"/>
</dbReference>
<dbReference type="EMBL" id="GDID01001334">
    <property type="protein sequence ID" value="JAP95272.1"/>
    <property type="molecule type" value="Transcribed_RNA"/>
</dbReference>
<dbReference type="SUPFAM" id="SSF53697">
    <property type="entry name" value="SIS domain"/>
    <property type="match status" value="2"/>
</dbReference>
<reference evidence="3" key="1">
    <citation type="submission" date="2015-07" db="EMBL/GenBank/DDBJ databases">
        <title>Adaptation to a free-living lifestyle via gene acquisitions in the diplomonad Trepomonas sp. PC1.</title>
        <authorList>
            <person name="Xu F."/>
            <person name="Jerlstrom-Hultqvist J."/>
            <person name="Kolisko M."/>
            <person name="Simpson A.G.B."/>
            <person name="Roger A.J."/>
            <person name="Svard S.G."/>
            <person name="Andersson J.O."/>
        </authorList>
    </citation>
    <scope>NUCLEOTIDE SEQUENCE</scope>
    <source>
        <strain evidence="3">PC1</strain>
    </source>
</reference>
<dbReference type="InterPro" id="IPR001347">
    <property type="entry name" value="SIS_dom"/>
</dbReference>
<accession>A0A146KEW1</accession>
<dbReference type="InterPro" id="IPR046348">
    <property type="entry name" value="SIS_dom_sf"/>
</dbReference>
<dbReference type="GO" id="GO:0070095">
    <property type="term" value="F:fructose-6-phosphate binding"/>
    <property type="evidence" value="ECO:0007669"/>
    <property type="project" value="TreeGrafter"/>
</dbReference>
<organism evidence="3">
    <name type="scientific">Trepomonas sp. PC1</name>
    <dbReference type="NCBI Taxonomy" id="1076344"/>
    <lineage>
        <taxon>Eukaryota</taxon>
        <taxon>Metamonada</taxon>
        <taxon>Diplomonadida</taxon>
        <taxon>Hexamitidae</taxon>
        <taxon>Hexamitinae</taxon>
        <taxon>Trepomonas</taxon>
    </lineage>
</organism>
<dbReference type="InterPro" id="IPR040190">
    <property type="entry name" value="MURQ/GCKR"/>
</dbReference>
<dbReference type="Gene3D" id="1.10.8.1080">
    <property type="match status" value="1"/>
</dbReference>
<dbReference type="PROSITE" id="PS51464">
    <property type="entry name" value="SIS"/>
    <property type="match status" value="1"/>
</dbReference>
<feature type="domain" description="SIS" evidence="2">
    <location>
        <begin position="92"/>
        <end position="272"/>
    </location>
</feature>
<proteinExistence type="predicted"/>
<dbReference type="PANTHER" id="PTHR10088:SF4">
    <property type="entry name" value="GLUCOKINASE REGULATORY PROTEIN"/>
    <property type="match status" value="1"/>
</dbReference>
<dbReference type="GO" id="GO:0016853">
    <property type="term" value="F:isomerase activity"/>
    <property type="evidence" value="ECO:0007669"/>
    <property type="project" value="UniProtKB-KW"/>
</dbReference>
<dbReference type="PANTHER" id="PTHR10088">
    <property type="entry name" value="GLUCOKINASE REGULATORY PROTEIN"/>
    <property type="match status" value="1"/>
</dbReference>
<dbReference type="GO" id="GO:0004857">
    <property type="term" value="F:enzyme inhibitor activity"/>
    <property type="evidence" value="ECO:0007669"/>
    <property type="project" value="TreeGrafter"/>
</dbReference>
<dbReference type="AlphaFoldDB" id="A0A146KEW1"/>
<feature type="non-terminal residue" evidence="3">
    <location>
        <position position="1"/>
    </location>
</feature>
<gene>
    <name evidence="3" type="ORF">TPC1_11794</name>
</gene>